<protein>
    <submittedName>
        <fullName evidence="1">Uncharacterized protein</fullName>
    </submittedName>
</protein>
<evidence type="ECO:0000313" key="2">
    <source>
        <dbReference type="Proteomes" id="UP000741013"/>
    </source>
</evidence>
<dbReference type="EMBL" id="JAGGMS010000001">
    <property type="protein sequence ID" value="MBP2184035.1"/>
    <property type="molecule type" value="Genomic_DNA"/>
</dbReference>
<accession>A0ABS4PX87</accession>
<gene>
    <name evidence="1" type="ORF">JOM49_005561</name>
</gene>
<keyword evidence="2" id="KW-1185">Reference proteome</keyword>
<evidence type="ECO:0000313" key="1">
    <source>
        <dbReference type="EMBL" id="MBP2184035.1"/>
    </source>
</evidence>
<comment type="caution">
    <text evidence="1">The sequence shown here is derived from an EMBL/GenBank/DDBJ whole genome shotgun (WGS) entry which is preliminary data.</text>
</comment>
<proteinExistence type="predicted"/>
<dbReference type="Pfam" id="PF21790">
    <property type="entry name" value="OGG"/>
    <property type="match status" value="1"/>
</dbReference>
<dbReference type="Proteomes" id="UP000741013">
    <property type="component" value="Unassembled WGS sequence"/>
</dbReference>
<sequence length="220" mass="24643">MPTTDLALPGWAIPAQSRAIAVAQHTISIRTQWWNHAITSRGLPGTPPAGDRLSRAEVWSAADDVFTLLWRALAWGSGHYLRNNTRRLDSIRDETALIKDVLTEARELSRHNPAAAYTLLRPVQRNVIPWLGPAFFTKFLYFAGGGAPEHPCLILDSVVAMALRDHAGWKSLPTGNWSAQTYQRYCDLLARWARRHGRAADELERALFRGRPKDLTFPAA</sequence>
<name>A0ABS4PX87_9PSEU</name>
<dbReference type="InterPro" id="IPR048868">
    <property type="entry name" value="OGG-like_put"/>
</dbReference>
<dbReference type="RefSeq" id="WP_209667106.1">
    <property type="nucleotide sequence ID" value="NZ_JAGGMS010000001.1"/>
</dbReference>
<reference evidence="1 2" key="1">
    <citation type="submission" date="2021-03" db="EMBL/GenBank/DDBJ databases">
        <title>Sequencing the genomes of 1000 actinobacteria strains.</title>
        <authorList>
            <person name="Klenk H.-P."/>
        </authorList>
    </citation>
    <scope>NUCLEOTIDE SEQUENCE [LARGE SCALE GENOMIC DNA]</scope>
    <source>
        <strain evidence="1 2">DSM 45510</strain>
    </source>
</reference>
<organism evidence="1 2">
    <name type="scientific">Amycolatopsis magusensis</name>
    <dbReference type="NCBI Taxonomy" id="882444"/>
    <lineage>
        <taxon>Bacteria</taxon>
        <taxon>Bacillati</taxon>
        <taxon>Actinomycetota</taxon>
        <taxon>Actinomycetes</taxon>
        <taxon>Pseudonocardiales</taxon>
        <taxon>Pseudonocardiaceae</taxon>
        <taxon>Amycolatopsis</taxon>
    </lineage>
</organism>